<sequence length="249" mass="25985">MRHLDAFADGLITAHQNGQGFFPKGLAPKTPAEAYYVQDRVVAALGPVAGFKTARKPGQATIMAPILDRFAFATGASVPIGDSMGLELEIGWQIIAPLPEASAGDLDAKLRHCVRPVPVIELVDCRLRGPVAQDPVAKLADFQINKGVIIGRPLDDWDGRDFGAVKGRMVAGDQTLLDGPAEVPGGSALTTLGVFLAEIGARGGGLDVGQVVITGSLHPLTYVALPCEVLGRIDGLGTVAVTLSGHQRE</sequence>
<protein>
    <submittedName>
        <fullName evidence="1">2-keto-4-pentenoate hydratase</fullName>
    </submittedName>
</protein>
<evidence type="ECO:0000313" key="1">
    <source>
        <dbReference type="EMBL" id="PUB17440.1"/>
    </source>
</evidence>
<dbReference type="Proteomes" id="UP000244523">
    <property type="component" value="Unassembled WGS sequence"/>
</dbReference>
<accession>A0A2T6KMJ6</accession>
<dbReference type="RefSeq" id="WP_108385557.1">
    <property type="nucleotide sequence ID" value="NZ_QBUD01000002.1"/>
</dbReference>
<dbReference type="SUPFAM" id="SSF56529">
    <property type="entry name" value="FAH"/>
    <property type="match status" value="1"/>
</dbReference>
<dbReference type="OrthoDB" id="9792137at2"/>
<evidence type="ECO:0000313" key="2">
    <source>
        <dbReference type="Proteomes" id="UP000244523"/>
    </source>
</evidence>
<gene>
    <name evidence="1" type="ORF">C8N45_102452</name>
</gene>
<reference evidence="1 2" key="1">
    <citation type="submission" date="2018-04" db="EMBL/GenBank/DDBJ databases">
        <title>Genomic Encyclopedia of Archaeal and Bacterial Type Strains, Phase II (KMG-II): from individual species to whole genera.</title>
        <authorList>
            <person name="Goeker M."/>
        </authorList>
    </citation>
    <scope>NUCLEOTIDE SEQUENCE [LARGE SCALE GENOMIC DNA]</scope>
    <source>
        <strain evidence="1 2">DSM 29955</strain>
    </source>
</reference>
<name>A0A2T6KMJ6_9RHOB</name>
<dbReference type="GO" id="GO:0003824">
    <property type="term" value="F:catalytic activity"/>
    <property type="evidence" value="ECO:0007669"/>
    <property type="project" value="InterPro"/>
</dbReference>
<dbReference type="InterPro" id="IPR036663">
    <property type="entry name" value="Fumarylacetoacetase_C_sf"/>
</dbReference>
<dbReference type="Gene3D" id="3.90.850.10">
    <property type="entry name" value="Fumarylacetoacetase-like, C-terminal domain"/>
    <property type="match status" value="1"/>
</dbReference>
<dbReference type="EMBL" id="QBUD01000002">
    <property type="protein sequence ID" value="PUB17440.1"/>
    <property type="molecule type" value="Genomic_DNA"/>
</dbReference>
<comment type="caution">
    <text evidence="1">The sequence shown here is derived from an EMBL/GenBank/DDBJ whole genome shotgun (WGS) entry which is preliminary data.</text>
</comment>
<proteinExistence type="predicted"/>
<dbReference type="AlphaFoldDB" id="A0A2T6KMJ6"/>
<keyword evidence="2" id="KW-1185">Reference proteome</keyword>
<organism evidence="1 2">
    <name type="scientific">Yoonia sediminilitoris</name>
    <dbReference type="NCBI Taxonomy" id="1286148"/>
    <lineage>
        <taxon>Bacteria</taxon>
        <taxon>Pseudomonadati</taxon>
        <taxon>Pseudomonadota</taxon>
        <taxon>Alphaproteobacteria</taxon>
        <taxon>Rhodobacterales</taxon>
        <taxon>Paracoccaceae</taxon>
        <taxon>Yoonia</taxon>
    </lineage>
</organism>